<keyword evidence="6" id="KW-0349">Heme</keyword>
<evidence type="ECO:0000256" key="5">
    <source>
        <dbReference type="ARBA" id="ARBA00022448"/>
    </source>
</evidence>
<evidence type="ECO:0000256" key="2">
    <source>
        <dbReference type="ARBA" id="ARBA00004196"/>
    </source>
</evidence>
<dbReference type="Pfam" id="PF14537">
    <property type="entry name" value="Cytochrom_c3_2"/>
    <property type="match status" value="1"/>
</dbReference>
<proteinExistence type="inferred from homology"/>
<evidence type="ECO:0000256" key="12">
    <source>
        <dbReference type="ARBA" id="ARBA00023004"/>
    </source>
</evidence>
<dbReference type="GO" id="GO:0020037">
    <property type="term" value="F:heme binding"/>
    <property type="evidence" value="ECO:0007669"/>
    <property type="project" value="TreeGrafter"/>
</dbReference>
<dbReference type="Gene3D" id="1.10.1130.10">
    <property type="entry name" value="Flavocytochrome C3, Chain A"/>
    <property type="match status" value="2"/>
</dbReference>
<evidence type="ECO:0000256" key="7">
    <source>
        <dbReference type="ARBA" id="ARBA00022723"/>
    </source>
</evidence>
<evidence type="ECO:0000256" key="8">
    <source>
        <dbReference type="ARBA" id="ARBA00022729"/>
    </source>
</evidence>
<dbReference type="EMBL" id="PUHY01000014">
    <property type="protein sequence ID" value="PQO30312.1"/>
    <property type="molecule type" value="Genomic_DNA"/>
</dbReference>
<feature type="compositionally biased region" description="Polar residues" evidence="14">
    <location>
        <begin position="376"/>
        <end position="390"/>
    </location>
</feature>
<dbReference type="GO" id="GO:0030288">
    <property type="term" value="C:outer membrane-bounded periplasmic space"/>
    <property type="evidence" value="ECO:0007669"/>
    <property type="project" value="TreeGrafter"/>
</dbReference>
<evidence type="ECO:0000256" key="1">
    <source>
        <dbReference type="ARBA" id="ARBA00001926"/>
    </source>
</evidence>
<keyword evidence="7" id="KW-0479">Metal-binding</keyword>
<dbReference type="GO" id="GO:0019645">
    <property type="term" value="P:anaerobic electron transport chain"/>
    <property type="evidence" value="ECO:0007669"/>
    <property type="project" value="TreeGrafter"/>
</dbReference>
<dbReference type="InterPro" id="IPR003321">
    <property type="entry name" value="Cyt_c552"/>
</dbReference>
<accession>A0A2S8FDU7</accession>
<sequence length="449" mass="49470">MSTTVYISAWVLLTLLIGSSLAAALLTEDGSWKSAYLPGETTHGHYQIELKCSACHDPESGVTSKSCLECHEQELEDANDTHPASKFNDPTNAARLSVLDAQNCISCHKEHVPHVTHSMGVSLPDDFCFHCHQEIAEDRPSHQGMAFNTCQTSGCHNYHDNRALNENFLRKHLEAAEVPEAQTVPTRNGLERYLAKQKQPVIPLTTAEVHYPTNIEASDELIADWAGSAHAKVGLNCSACHTQDNDMATWQNAVSHNTCNGCHENETAGFLQGMHGMRLAQGLSPMSPAMARLPMNPNSLHAELSCSSCHGPHDADVRVAAVESCLKCHNDEHSLAYRQSPHAQLWQDELDGKLPEGSGVSCATCHLPREVHGSRKSPQTRVQHNQNDNLRPNEKMIRGVCLSCHDLQFSLDAMHDAAEIQSNFSSSPDHSVESLEMVRKWFESRGNQN</sequence>
<evidence type="ECO:0000256" key="9">
    <source>
        <dbReference type="ARBA" id="ARBA00022837"/>
    </source>
</evidence>
<dbReference type="PANTHER" id="PTHR30633:SF0">
    <property type="entry name" value="CYTOCHROME C-552"/>
    <property type="match status" value="1"/>
</dbReference>
<evidence type="ECO:0000256" key="14">
    <source>
        <dbReference type="SAM" id="MobiDB-lite"/>
    </source>
</evidence>
<dbReference type="OrthoDB" id="234670at2"/>
<dbReference type="SUPFAM" id="SSF48695">
    <property type="entry name" value="Multiheme cytochromes"/>
    <property type="match status" value="1"/>
</dbReference>
<dbReference type="Proteomes" id="UP000238322">
    <property type="component" value="Unassembled WGS sequence"/>
</dbReference>
<keyword evidence="10" id="KW-0249">Electron transport</keyword>
<feature type="domain" description="Tetrahaem cytochrome" evidence="16">
    <location>
        <begin position="229"/>
        <end position="330"/>
    </location>
</feature>
<name>A0A2S8FDU7_9BACT</name>
<dbReference type="InterPro" id="IPR036280">
    <property type="entry name" value="Multihaem_cyt_sf"/>
</dbReference>
<evidence type="ECO:0000256" key="6">
    <source>
        <dbReference type="ARBA" id="ARBA00022617"/>
    </source>
</evidence>
<dbReference type="InterPro" id="IPR012286">
    <property type="entry name" value="Tetrahaem_cytochrome"/>
</dbReference>
<dbReference type="EC" id="1.7.2.2" evidence="4"/>
<keyword evidence="8 15" id="KW-0732">Signal</keyword>
<feature type="region of interest" description="Disordered" evidence="14">
    <location>
        <begin position="371"/>
        <end position="390"/>
    </location>
</feature>
<organism evidence="17 18">
    <name type="scientific">Blastopirellula marina</name>
    <dbReference type="NCBI Taxonomy" id="124"/>
    <lineage>
        <taxon>Bacteria</taxon>
        <taxon>Pseudomonadati</taxon>
        <taxon>Planctomycetota</taxon>
        <taxon>Planctomycetia</taxon>
        <taxon>Pirellulales</taxon>
        <taxon>Pirellulaceae</taxon>
        <taxon>Blastopirellula</taxon>
    </lineage>
</organism>
<gene>
    <name evidence="17" type="ORF">C5Y83_23380</name>
</gene>
<keyword evidence="12" id="KW-0408">Iron</keyword>
<keyword evidence="5" id="KW-0813">Transport</keyword>
<feature type="signal peptide" evidence="15">
    <location>
        <begin position="1"/>
        <end position="22"/>
    </location>
</feature>
<evidence type="ECO:0000256" key="11">
    <source>
        <dbReference type="ARBA" id="ARBA00023002"/>
    </source>
</evidence>
<protein>
    <recommendedName>
        <fullName evidence="4">nitrite reductase (cytochrome; ammonia-forming)</fullName>
        <ecNumber evidence="4">1.7.2.2</ecNumber>
    </recommendedName>
</protein>
<comment type="catalytic activity">
    <reaction evidence="13">
        <text>6 Fe(III)-[cytochrome c] + NH4(+) + 2 H2O = 6 Fe(II)-[cytochrome c] + nitrite + 8 H(+)</text>
        <dbReference type="Rhea" id="RHEA:13089"/>
        <dbReference type="Rhea" id="RHEA-COMP:10350"/>
        <dbReference type="Rhea" id="RHEA-COMP:14399"/>
        <dbReference type="ChEBI" id="CHEBI:15377"/>
        <dbReference type="ChEBI" id="CHEBI:15378"/>
        <dbReference type="ChEBI" id="CHEBI:16301"/>
        <dbReference type="ChEBI" id="CHEBI:28938"/>
        <dbReference type="ChEBI" id="CHEBI:29033"/>
        <dbReference type="ChEBI" id="CHEBI:29034"/>
        <dbReference type="EC" id="1.7.2.2"/>
    </reaction>
</comment>
<dbReference type="RefSeq" id="WP_105332217.1">
    <property type="nucleotide sequence ID" value="NZ_PUHY01000014.1"/>
</dbReference>
<evidence type="ECO:0000256" key="4">
    <source>
        <dbReference type="ARBA" id="ARBA00011887"/>
    </source>
</evidence>
<evidence type="ECO:0000256" key="3">
    <source>
        <dbReference type="ARBA" id="ARBA00009288"/>
    </source>
</evidence>
<comment type="caution">
    <text evidence="17">The sequence shown here is derived from an EMBL/GenBank/DDBJ whole genome shotgun (WGS) entry which is preliminary data.</text>
</comment>
<dbReference type="GO" id="GO:0046872">
    <property type="term" value="F:metal ion binding"/>
    <property type="evidence" value="ECO:0007669"/>
    <property type="project" value="UniProtKB-KW"/>
</dbReference>
<evidence type="ECO:0000313" key="18">
    <source>
        <dbReference type="Proteomes" id="UP000238322"/>
    </source>
</evidence>
<evidence type="ECO:0000256" key="13">
    <source>
        <dbReference type="ARBA" id="ARBA00049131"/>
    </source>
</evidence>
<feature type="chain" id="PRO_5015772633" description="nitrite reductase (cytochrome; ammonia-forming)" evidence="15">
    <location>
        <begin position="23"/>
        <end position="449"/>
    </location>
</feature>
<keyword evidence="11" id="KW-0560">Oxidoreductase</keyword>
<dbReference type="AlphaFoldDB" id="A0A2S8FDU7"/>
<comment type="similarity">
    <text evidence="3">Belongs to the cytochrome c-552 family.</text>
</comment>
<evidence type="ECO:0000259" key="16">
    <source>
        <dbReference type="Pfam" id="PF14537"/>
    </source>
</evidence>
<keyword evidence="9" id="KW-0106">Calcium</keyword>
<dbReference type="GO" id="GO:0042279">
    <property type="term" value="F:nitrite reductase (cytochrome, ammonia-forming) activity"/>
    <property type="evidence" value="ECO:0007669"/>
    <property type="project" value="UniProtKB-EC"/>
</dbReference>
<comment type="cofactor">
    <cofactor evidence="1">
        <name>heme c</name>
        <dbReference type="ChEBI" id="CHEBI:61717"/>
    </cofactor>
</comment>
<evidence type="ECO:0000256" key="10">
    <source>
        <dbReference type="ARBA" id="ARBA00022982"/>
    </source>
</evidence>
<evidence type="ECO:0000313" key="17">
    <source>
        <dbReference type="EMBL" id="PQO30312.1"/>
    </source>
</evidence>
<dbReference type="Gene3D" id="3.90.10.10">
    <property type="entry name" value="Cytochrome C3"/>
    <property type="match status" value="1"/>
</dbReference>
<evidence type="ECO:0000256" key="15">
    <source>
        <dbReference type="SAM" id="SignalP"/>
    </source>
</evidence>
<comment type="subcellular location">
    <subcellularLocation>
        <location evidence="2">Cell envelope</location>
    </subcellularLocation>
</comment>
<dbReference type="PANTHER" id="PTHR30633">
    <property type="entry name" value="CYTOCHROME C-552 RESPIRATORY NITRITE REDUCTASE"/>
    <property type="match status" value="1"/>
</dbReference>
<reference evidence="17 18" key="1">
    <citation type="submission" date="2018-02" db="EMBL/GenBank/DDBJ databases">
        <title>Comparative genomes isolates from brazilian mangrove.</title>
        <authorList>
            <person name="Araujo J.E."/>
            <person name="Taketani R.G."/>
            <person name="Silva M.C.P."/>
            <person name="Loureco M.V."/>
            <person name="Andreote F.D."/>
        </authorList>
    </citation>
    <scope>NUCLEOTIDE SEQUENCE [LARGE SCALE GENOMIC DNA]</scope>
    <source>
        <strain evidence="17 18">Hex-1 MGV</strain>
    </source>
</reference>